<keyword evidence="1" id="KW-0732">Signal</keyword>
<evidence type="ECO:0000313" key="2">
    <source>
        <dbReference type="EMBL" id="KAK7730973.1"/>
    </source>
</evidence>
<feature type="signal peptide" evidence="1">
    <location>
        <begin position="1"/>
        <end position="23"/>
    </location>
</feature>
<accession>A0ABR1PAL2</accession>
<name>A0ABR1PAL2_DIAER</name>
<feature type="chain" id="PRO_5045318881" evidence="1">
    <location>
        <begin position="24"/>
        <end position="67"/>
    </location>
</feature>
<proteinExistence type="predicted"/>
<comment type="caution">
    <text evidence="2">The sequence shown here is derived from an EMBL/GenBank/DDBJ whole genome shotgun (WGS) entry which is preliminary data.</text>
</comment>
<protein>
    <submittedName>
        <fullName evidence="2">Uncharacterized protein</fullName>
    </submittedName>
</protein>
<evidence type="ECO:0000256" key="1">
    <source>
        <dbReference type="SAM" id="SignalP"/>
    </source>
</evidence>
<organism evidence="2 3">
    <name type="scientific">Diaporthe eres</name>
    <name type="common">Phomopsis oblonga</name>
    <dbReference type="NCBI Taxonomy" id="83184"/>
    <lineage>
        <taxon>Eukaryota</taxon>
        <taxon>Fungi</taxon>
        <taxon>Dikarya</taxon>
        <taxon>Ascomycota</taxon>
        <taxon>Pezizomycotina</taxon>
        <taxon>Sordariomycetes</taxon>
        <taxon>Sordariomycetidae</taxon>
        <taxon>Diaporthales</taxon>
        <taxon>Diaporthaceae</taxon>
        <taxon>Diaporthe</taxon>
        <taxon>Diaporthe eres species complex</taxon>
    </lineage>
</organism>
<keyword evidence="3" id="KW-1185">Reference proteome</keyword>
<gene>
    <name evidence="2" type="ORF">SLS63_005643</name>
</gene>
<dbReference type="EMBL" id="JAKNSF020000024">
    <property type="protein sequence ID" value="KAK7730973.1"/>
    <property type="molecule type" value="Genomic_DNA"/>
</dbReference>
<reference evidence="2 3" key="1">
    <citation type="submission" date="2024-02" db="EMBL/GenBank/DDBJ databases">
        <title>De novo assembly and annotation of 12 fungi associated with fruit tree decline syndrome in Ontario, Canada.</title>
        <authorList>
            <person name="Sulman M."/>
            <person name="Ellouze W."/>
            <person name="Ilyukhin E."/>
        </authorList>
    </citation>
    <scope>NUCLEOTIDE SEQUENCE [LARGE SCALE GENOMIC DNA]</scope>
    <source>
        <strain evidence="2 3">M169</strain>
    </source>
</reference>
<dbReference type="Proteomes" id="UP001430848">
    <property type="component" value="Unassembled WGS sequence"/>
</dbReference>
<evidence type="ECO:0000313" key="3">
    <source>
        <dbReference type="Proteomes" id="UP001430848"/>
    </source>
</evidence>
<sequence>MASTMRFASIAFNLAAMLALGSALPEKNGPDKSQIRGDIQVLADVESTDIDPNLENGTILVDKGQGR</sequence>